<evidence type="ECO:0000256" key="2">
    <source>
        <dbReference type="ARBA" id="ARBA00022692"/>
    </source>
</evidence>
<keyword evidence="7" id="KW-1185">Reference proteome</keyword>
<feature type="transmembrane region" description="Helical" evidence="5">
    <location>
        <begin position="75"/>
        <end position="92"/>
    </location>
</feature>
<dbReference type="PANTHER" id="PTHR31465">
    <property type="entry name" value="PROTEIN RTA1-RELATED"/>
    <property type="match status" value="1"/>
</dbReference>
<reference evidence="6 7" key="1">
    <citation type="submission" date="2024-02" db="EMBL/GenBank/DDBJ databases">
        <title>De novo assembly and annotation of 12 fungi associated with fruit tree decline syndrome in Ontario, Canada.</title>
        <authorList>
            <person name="Sulman M."/>
            <person name="Ellouze W."/>
            <person name="Ilyukhin E."/>
        </authorList>
    </citation>
    <scope>NUCLEOTIDE SEQUENCE [LARGE SCALE GENOMIC DNA]</scope>
    <source>
        <strain evidence="6 7">M42-189</strain>
    </source>
</reference>
<evidence type="ECO:0000256" key="4">
    <source>
        <dbReference type="ARBA" id="ARBA00023136"/>
    </source>
</evidence>
<name>A0ABR3RDA4_9PLEO</name>
<dbReference type="PANTHER" id="PTHR31465:SF27">
    <property type="entry name" value="DOMAIN PROTEIN, PUTATIVE (AFU_ORTHOLOGUE AFUA_3G01030)-RELATED"/>
    <property type="match status" value="1"/>
</dbReference>
<evidence type="ECO:0000256" key="3">
    <source>
        <dbReference type="ARBA" id="ARBA00022989"/>
    </source>
</evidence>
<keyword evidence="4 5" id="KW-0472">Membrane</keyword>
<keyword evidence="3 5" id="KW-1133">Transmembrane helix</keyword>
<proteinExistence type="predicted"/>
<organism evidence="6 7">
    <name type="scientific">Paraconiothyrium brasiliense</name>
    <dbReference type="NCBI Taxonomy" id="300254"/>
    <lineage>
        <taxon>Eukaryota</taxon>
        <taxon>Fungi</taxon>
        <taxon>Dikarya</taxon>
        <taxon>Ascomycota</taxon>
        <taxon>Pezizomycotina</taxon>
        <taxon>Dothideomycetes</taxon>
        <taxon>Pleosporomycetidae</taxon>
        <taxon>Pleosporales</taxon>
        <taxon>Massarineae</taxon>
        <taxon>Didymosphaeriaceae</taxon>
        <taxon>Paraconiothyrium</taxon>
    </lineage>
</organism>
<comment type="caution">
    <text evidence="6">The sequence shown here is derived from an EMBL/GenBank/DDBJ whole genome shotgun (WGS) entry which is preliminary data.</text>
</comment>
<feature type="transmembrane region" description="Helical" evidence="5">
    <location>
        <begin position="112"/>
        <end position="138"/>
    </location>
</feature>
<feature type="transmembrane region" description="Helical" evidence="5">
    <location>
        <begin position="159"/>
        <end position="176"/>
    </location>
</feature>
<keyword evidence="2 5" id="KW-0812">Transmembrane</keyword>
<dbReference type="EMBL" id="JAKJXO020000007">
    <property type="protein sequence ID" value="KAL1602401.1"/>
    <property type="molecule type" value="Genomic_DNA"/>
</dbReference>
<evidence type="ECO:0008006" key="8">
    <source>
        <dbReference type="Google" id="ProtNLM"/>
    </source>
</evidence>
<dbReference type="Pfam" id="PF04479">
    <property type="entry name" value="RTA1"/>
    <property type="match status" value="1"/>
</dbReference>
<feature type="transmembrane region" description="Helical" evidence="5">
    <location>
        <begin position="34"/>
        <end position="54"/>
    </location>
</feature>
<evidence type="ECO:0000256" key="5">
    <source>
        <dbReference type="SAM" id="Phobius"/>
    </source>
</evidence>
<protein>
    <recommendedName>
        <fullName evidence="8">RTA1 like protein</fullName>
    </recommendedName>
</protein>
<accession>A0ABR3RDA4</accession>
<evidence type="ECO:0000313" key="7">
    <source>
        <dbReference type="Proteomes" id="UP001521785"/>
    </source>
</evidence>
<evidence type="ECO:0000256" key="1">
    <source>
        <dbReference type="ARBA" id="ARBA00004141"/>
    </source>
</evidence>
<dbReference type="InterPro" id="IPR007568">
    <property type="entry name" value="RTA1"/>
</dbReference>
<comment type="subcellular location">
    <subcellularLocation>
        <location evidence="1">Membrane</location>
        <topology evidence="1">Multi-pass membrane protein</topology>
    </subcellularLocation>
</comment>
<sequence length="228" mass="25394">MWFCIPFVVGGIFEIIGYVGRAMAHDATGKLVPYILQSTFLLIGPILFAASLYMTLSRVIRAVDGGESSIITPRWLTRIFVFGDVFSFLIQVSGSGLRVQAGTGKSSIDPKLGSYVIVGGLVFQIIIFGLYIVTTAMFHCRFTRSNVASQAIGIPWRSTLHMLYITSVLVMVRNIFRTVEYAMGNNGYLLGVEWPVYVFDASLMTLTMACFLWQYPNQLRPLSKREGC</sequence>
<evidence type="ECO:0000313" key="6">
    <source>
        <dbReference type="EMBL" id="KAL1602401.1"/>
    </source>
</evidence>
<feature type="transmembrane region" description="Helical" evidence="5">
    <location>
        <begin position="196"/>
        <end position="215"/>
    </location>
</feature>
<gene>
    <name evidence="6" type="ORF">SLS60_005817</name>
</gene>
<dbReference type="Proteomes" id="UP001521785">
    <property type="component" value="Unassembled WGS sequence"/>
</dbReference>